<feature type="signal peptide" evidence="12">
    <location>
        <begin position="1"/>
        <end position="31"/>
    </location>
</feature>
<dbReference type="PROSITE" id="PS52016">
    <property type="entry name" value="TONB_DEPENDENT_REC_3"/>
    <property type="match status" value="1"/>
</dbReference>
<organism evidence="15 16">
    <name type="scientific">Roseateles subflavus</name>
    <dbReference type="NCBI Taxonomy" id="3053353"/>
    <lineage>
        <taxon>Bacteria</taxon>
        <taxon>Pseudomonadati</taxon>
        <taxon>Pseudomonadota</taxon>
        <taxon>Betaproteobacteria</taxon>
        <taxon>Burkholderiales</taxon>
        <taxon>Sphaerotilaceae</taxon>
        <taxon>Roseateles</taxon>
    </lineage>
</organism>
<dbReference type="InterPro" id="IPR037066">
    <property type="entry name" value="Plug_dom_sf"/>
</dbReference>
<feature type="domain" description="TonB-dependent receptor-like beta-barrel" evidence="13">
    <location>
        <begin position="408"/>
        <end position="861"/>
    </location>
</feature>
<dbReference type="SUPFAM" id="SSF56935">
    <property type="entry name" value="Porins"/>
    <property type="match status" value="1"/>
</dbReference>
<comment type="caution">
    <text evidence="15">The sequence shown here is derived from an EMBL/GenBank/DDBJ whole genome shotgun (WGS) entry which is preliminary data.</text>
</comment>
<evidence type="ECO:0000259" key="14">
    <source>
        <dbReference type="Pfam" id="PF07715"/>
    </source>
</evidence>
<accession>A0ABT7LH46</accession>
<keyword evidence="6 11" id="KW-0798">TonB box</keyword>
<feature type="domain" description="TonB-dependent receptor plug" evidence="14">
    <location>
        <begin position="56"/>
        <end position="171"/>
    </location>
</feature>
<dbReference type="InterPro" id="IPR000531">
    <property type="entry name" value="Beta-barrel_TonB"/>
</dbReference>
<reference evidence="15 16" key="1">
    <citation type="submission" date="2023-06" db="EMBL/GenBank/DDBJ databases">
        <title>Pelomonas sp. APW6 16S ribosomal RNA gene genome sequencing and assembly.</title>
        <authorList>
            <person name="Woo H."/>
        </authorList>
    </citation>
    <scope>NUCLEOTIDE SEQUENCE [LARGE SCALE GENOMIC DNA]</scope>
    <source>
        <strain evidence="15 16">APW6</strain>
    </source>
</reference>
<feature type="chain" id="PRO_5045761889" evidence="12">
    <location>
        <begin position="32"/>
        <end position="900"/>
    </location>
</feature>
<evidence type="ECO:0000313" key="16">
    <source>
        <dbReference type="Proteomes" id="UP001238603"/>
    </source>
</evidence>
<comment type="subcellular location">
    <subcellularLocation>
        <location evidence="1 10">Cell outer membrane</location>
        <topology evidence="1 10">Multi-pass membrane protein</topology>
    </subcellularLocation>
</comment>
<keyword evidence="7 10" id="KW-0472">Membrane</keyword>
<dbReference type="Pfam" id="PF07715">
    <property type="entry name" value="Plug"/>
    <property type="match status" value="1"/>
</dbReference>
<dbReference type="RefSeq" id="WP_285981096.1">
    <property type="nucleotide sequence ID" value="NZ_JASVDS010000001.1"/>
</dbReference>
<protein>
    <submittedName>
        <fullName evidence="15">TonB-dependent receptor</fullName>
    </submittedName>
</protein>
<evidence type="ECO:0000256" key="1">
    <source>
        <dbReference type="ARBA" id="ARBA00004571"/>
    </source>
</evidence>
<evidence type="ECO:0000256" key="3">
    <source>
        <dbReference type="ARBA" id="ARBA00022448"/>
    </source>
</evidence>
<dbReference type="InterPro" id="IPR039426">
    <property type="entry name" value="TonB-dep_rcpt-like"/>
</dbReference>
<evidence type="ECO:0000259" key="13">
    <source>
        <dbReference type="Pfam" id="PF00593"/>
    </source>
</evidence>
<keyword evidence="16" id="KW-1185">Reference proteome</keyword>
<dbReference type="Pfam" id="PF00593">
    <property type="entry name" value="TonB_dep_Rec_b-barrel"/>
    <property type="match status" value="1"/>
</dbReference>
<evidence type="ECO:0000256" key="6">
    <source>
        <dbReference type="ARBA" id="ARBA00023077"/>
    </source>
</evidence>
<evidence type="ECO:0000313" key="15">
    <source>
        <dbReference type="EMBL" id="MDL5030975.1"/>
    </source>
</evidence>
<evidence type="ECO:0000256" key="7">
    <source>
        <dbReference type="ARBA" id="ARBA00023136"/>
    </source>
</evidence>
<keyword evidence="8 15" id="KW-0675">Receptor</keyword>
<dbReference type="Gene3D" id="2.170.130.10">
    <property type="entry name" value="TonB-dependent receptor, plug domain"/>
    <property type="match status" value="1"/>
</dbReference>
<evidence type="ECO:0000256" key="9">
    <source>
        <dbReference type="ARBA" id="ARBA00023237"/>
    </source>
</evidence>
<keyword evidence="9 10" id="KW-0998">Cell outer membrane</keyword>
<dbReference type="Gene3D" id="2.40.170.20">
    <property type="entry name" value="TonB-dependent receptor, beta-barrel domain"/>
    <property type="match status" value="1"/>
</dbReference>
<evidence type="ECO:0000256" key="11">
    <source>
        <dbReference type="RuleBase" id="RU003357"/>
    </source>
</evidence>
<keyword evidence="3 10" id="KW-0813">Transport</keyword>
<dbReference type="PANTHER" id="PTHR47234:SF2">
    <property type="entry name" value="TONB-DEPENDENT RECEPTOR"/>
    <property type="match status" value="1"/>
</dbReference>
<comment type="similarity">
    <text evidence="2 10 11">Belongs to the TonB-dependent receptor family.</text>
</comment>
<dbReference type="InterPro" id="IPR012910">
    <property type="entry name" value="Plug_dom"/>
</dbReference>
<sequence length="900" mass="97441">MTRASKPSLTILARAAALALAAPALLGHAVAQDAAPKLERVEITGSSIKRLEGEQALPVQTIKREEIAKAGVTTAAELLKNISAAAANLGDGASISDNTGGQRGFNGANLRGVGVSSTLVLLNGRRLANFASPGDSAGVDLNSIPAGAIQRVEVLKDGASAIYGTDAIGGVINFITRQDYQGIDMSAYASGTQEGGAGKRTFTISGGTGDLQRDGYNVFATLDVQALDSLRSTQRAFIQERPLADTVPYYLSSRPYPGNIRLASSASARAEQLAAINAAGYTFNGKPYTQRTLNLFAPACNPPASVYAPTQIGAEACGYDYMADTEIYPKSDKTSFLTRGVMSIGEGRQVFGEVLLARADTEYVLSPNPTTLSGMSWSAVNAFLPKPVSNARTFEIRFRAKELGNRTNEVRSDANRVVVGTTGTVFGDWDYTAALSHAQNKVADRYVDGYFKFNELLDAVRAGKINPFGPSPESSRGLIDSLRVDDVARRSEGTTSGLDFKLTGSLGALEGGDIGLAVGAELRRETQKFTPSALLISNNIGGDRDSTGTSPAPQATSYGRNITSAYAEISAPLTKQLELQAALRADHYEKVGSSVNPKLGLRYQPSKAVVIRGSAGTGFRAPTFSELYRPTTYGTSPAFLYDAVYDAFDQYPTEKIANPNLKPEKSRQLSFGIAFEPSSTSLVSVDYWQIHKTDVISDLSGKIILENADRYASYIKRDPADDYPTLVLRKENQGGLKTSGLDFEARWRSATTEAGRFGLNFSGTYVMNYKRQFGADEPYLENAGRFLQDQVIQRWRHRVSADWDFGPLSLTLANSYFSAYTDDSYLPGTEPRQVKAYSLWDLSGSYRFNDRLSVRAGLQNLLNTAPPFSNQSYYFLSTFDPTYTDPRGRNFFVSLNYKLR</sequence>
<name>A0ABT7LH46_9BURK</name>
<dbReference type="PANTHER" id="PTHR47234">
    <property type="match status" value="1"/>
</dbReference>
<keyword evidence="5 10" id="KW-0812">Transmembrane</keyword>
<dbReference type="InterPro" id="IPR036942">
    <property type="entry name" value="Beta-barrel_TonB_sf"/>
</dbReference>
<evidence type="ECO:0000256" key="2">
    <source>
        <dbReference type="ARBA" id="ARBA00009810"/>
    </source>
</evidence>
<evidence type="ECO:0000256" key="10">
    <source>
        <dbReference type="PROSITE-ProRule" id="PRU01360"/>
    </source>
</evidence>
<evidence type="ECO:0000256" key="8">
    <source>
        <dbReference type="ARBA" id="ARBA00023170"/>
    </source>
</evidence>
<evidence type="ECO:0000256" key="12">
    <source>
        <dbReference type="SAM" id="SignalP"/>
    </source>
</evidence>
<keyword evidence="12" id="KW-0732">Signal</keyword>
<evidence type="ECO:0000256" key="4">
    <source>
        <dbReference type="ARBA" id="ARBA00022452"/>
    </source>
</evidence>
<gene>
    <name evidence="15" type="ORF">QRD43_03570</name>
</gene>
<dbReference type="CDD" id="cd01347">
    <property type="entry name" value="ligand_gated_channel"/>
    <property type="match status" value="1"/>
</dbReference>
<dbReference type="EMBL" id="JASVDS010000001">
    <property type="protein sequence ID" value="MDL5030975.1"/>
    <property type="molecule type" value="Genomic_DNA"/>
</dbReference>
<keyword evidence="4 10" id="KW-1134">Transmembrane beta strand</keyword>
<dbReference type="Proteomes" id="UP001238603">
    <property type="component" value="Unassembled WGS sequence"/>
</dbReference>
<proteinExistence type="inferred from homology"/>
<evidence type="ECO:0000256" key="5">
    <source>
        <dbReference type="ARBA" id="ARBA00022692"/>
    </source>
</evidence>